<gene>
    <name evidence="3" type="ORF">DSM3645_00980</name>
</gene>
<dbReference type="Proteomes" id="UP000004358">
    <property type="component" value="Unassembled WGS sequence"/>
</dbReference>
<dbReference type="HOGENOM" id="CLU_318041_0_0_0"/>
<proteinExistence type="predicted"/>
<dbReference type="RefSeq" id="WP_002650086.1">
    <property type="nucleotide sequence ID" value="NZ_AANZ01000002.1"/>
</dbReference>
<dbReference type="STRING" id="314230.DSM3645_00980"/>
<reference evidence="3 4" key="1">
    <citation type="submission" date="2006-02" db="EMBL/GenBank/DDBJ databases">
        <authorList>
            <person name="Amann R."/>
            <person name="Ferriera S."/>
            <person name="Johnson J."/>
            <person name="Kravitz S."/>
            <person name="Halpern A."/>
            <person name="Remington K."/>
            <person name="Beeson K."/>
            <person name="Tran B."/>
            <person name="Rogers Y.-H."/>
            <person name="Friedman R."/>
            <person name="Venter J.C."/>
        </authorList>
    </citation>
    <scope>NUCLEOTIDE SEQUENCE [LARGE SCALE GENOMIC DNA]</scope>
    <source>
        <strain evidence="3 4">DSM 3645</strain>
    </source>
</reference>
<sequence>MRYSLLLGVIVGAISAFTAAAQASYQEDFEGAQTSFQLLDVDIDFRVVRHERTQKVVRSGRGAETIAFEATAGSKLMFGAAVPHSSVIADLKPTIWLKGERAGAQMVVRIVFPRFTDANGVPATMFLGGSTYQQAGRWQQLTLGDLKAEVERRTAALRAQYGPTFDPREAYIDVVGVNFYAGPGFTEYAFDDLELTGQLAPQGEKSTVNVSLRATAPRAEEIGTPQRSVVTRDGNMLLVDKQPLAHRVIDYHGEPLALLRQLGFNAIRLSTKPDEGLQYDLQRNGMTFIAPPPRQGAVDSAYVRLLAWQIPTSKRAEDFPDFALTADDVRRADARDNRPILAAPTTALYEHSRFADIILHDVPMIGSSALPADLPQKIEKRSLFCSQSAAHWSTIETEFPEETRRQLEALSSLPQLSAAIEADQLQQQLFLSACGGARGFVFSSQSSLADERPVNEYRRAALELANRRLALVEPWIAAADQLRPISTIYPNIQATLLSTPTAKLLIVVRSTAGDQFTVAPTPERPVAIQVPGVPTDSEPWLLHNSDLQPVRHSRQDGGIRLVLDDRARVSLIVLTQDPIVLRDMRRRIEENGRRITELQYEIAQQTIALARDVTAQLRGGDQVATAQIALAWGDLRQAERGLEVGGVALAESKIAAAMGNLQQVQRLQWERTIAQYFSPVTNPLTISYDLLPLALQIQSRLAIMEPSANRLAGGDMEDLGFLLSTGWRQTQRPSPGINLQCELTSSEVKGGNYALRLGVLAENNLAQVLADAPPLKIDSAVVDVQPGQLLLIRGWVKVRSEIAPGRNALTIYDSLGGKRMGLQMAADDQWQEFSLIRAANEAGTIHLTFEMTGLAEATIDEVTIELYEQRRRQPRATPQIDAEAPLDDDWLQERR</sequence>
<dbReference type="AlphaFoldDB" id="A3ZMR8"/>
<accession>A3ZMR8</accession>
<name>A3ZMR8_9BACT</name>
<dbReference type="OrthoDB" id="285961at2"/>
<keyword evidence="2" id="KW-0732">Signal</keyword>
<dbReference type="EMBL" id="AANZ01000002">
    <property type="protein sequence ID" value="EAQ82244.1"/>
    <property type="molecule type" value="Genomic_DNA"/>
</dbReference>
<feature type="region of interest" description="Disordered" evidence="1">
    <location>
        <begin position="873"/>
        <end position="895"/>
    </location>
</feature>
<feature type="signal peptide" evidence="2">
    <location>
        <begin position="1"/>
        <end position="23"/>
    </location>
</feature>
<comment type="caution">
    <text evidence="3">The sequence shown here is derived from an EMBL/GenBank/DDBJ whole genome shotgun (WGS) entry which is preliminary data.</text>
</comment>
<evidence type="ECO:0000313" key="3">
    <source>
        <dbReference type="EMBL" id="EAQ82244.1"/>
    </source>
</evidence>
<organism evidence="3 4">
    <name type="scientific">Blastopirellula marina DSM 3645</name>
    <dbReference type="NCBI Taxonomy" id="314230"/>
    <lineage>
        <taxon>Bacteria</taxon>
        <taxon>Pseudomonadati</taxon>
        <taxon>Planctomycetota</taxon>
        <taxon>Planctomycetia</taxon>
        <taxon>Pirellulales</taxon>
        <taxon>Pirellulaceae</taxon>
        <taxon>Blastopirellula</taxon>
    </lineage>
</organism>
<evidence type="ECO:0000313" key="4">
    <source>
        <dbReference type="Proteomes" id="UP000004358"/>
    </source>
</evidence>
<feature type="chain" id="PRO_5002665109" evidence="2">
    <location>
        <begin position="24"/>
        <end position="895"/>
    </location>
</feature>
<protein>
    <submittedName>
        <fullName evidence="3">Uncharacterized protein</fullName>
    </submittedName>
</protein>
<feature type="compositionally biased region" description="Acidic residues" evidence="1">
    <location>
        <begin position="884"/>
        <end position="895"/>
    </location>
</feature>
<dbReference type="Gene3D" id="2.60.120.260">
    <property type="entry name" value="Galactose-binding domain-like"/>
    <property type="match status" value="1"/>
</dbReference>
<evidence type="ECO:0000256" key="1">
    <source>
        <dbReference type="SAM" id="MobiDB-lite"/>
    </source>
</evidence>
<evidence type="ECO:0000256" key="2">
    <source>
        <dbReference type="SAM" id="SignalP"/>
    </source>
</evidence>